<dbReference type="CDD" id="cd04475">
    <property type="entry name" value="RPA1_DBD_B"/>
    <property type="match status" value="1"/>
</dbReference>
<dbReference type="GO" id="GO:0006260">
    <property type="term" value="P:DNA replication"/>
    <property type="evidence" value="ECO:0007669"/>
    <property type="project" value="UniProtKB-KW"/>
</dbReference>
<comment type="similarity">
    <text evidence="2 18">Belongs to the replication factor A protein 1 family.</text>
</comment>
<dbReference type="SMART" id="SM00490">
    <property type="entry name" value="HELICc"/>
    <property type="match status" value="1"/>
</dbReference>
<dbReference type="FunFam" id="2.40.50.140:FF:000064">
    <property type="entry name" value="Replication protein A subunit"/>
    <property type="match status" value="1"/>
</dbReference>
<dbReference type="CDD" id="cd00268">
    <property type="entry name" value="DEADc"/>
    <property type="match status" value="1"/>
</dbReference>
<dbReference type="InterPro" id="IPR000629">
    <property type="entry name" value="RNA-helicase_DEAD-box_CS"/>
</dbReference>
<organism evidence="22 23">
    <name type="scientific">Penicillium cf. griseofulvum</name>
    <dbReference type="NCBI Taxonomy" id="2972120"/>
    <lineage>
        <taxon>Eukaryota</taxon>
        <taxon>Fungi</taxon>
        <taxon>Dikarya</taxon>
        <taxon>Ascomycota</taxon>
        <taxon>Pezizomycotina</taxon>
        <taxon>Eurotiomycetes</taxon>
        <taxon>Eurotiomycetidae</taxon>
        <taxon>Eurotiales</taxon>
        <taxon>Aspergillaceae</taxon>
        <taxon>Penicillium</taxon>
    </lineage>
</organism>
<evidence type="ECO:0000313" key="23">
    <source>
        <dbReference type="Proteomes" id="UP001150879"/>
    </source>
</evidence>
<evidence type="ECO:0000256" key="7">
    <source>
        <dbReference type="ARBA" id="ARBA00022723"/>
    </source>
</evidence>
<dbReference type="Pfam" id="PF08646">
    <property type="entry name" value="Rep_fac-A_C"/>
    <property type="match status" value="1"/>
</dbReference>
<dbReference type="CDD" id="cd04476">
    <property type="entry name" value="RPA1_DBD_C"/>
    <property type="match status" value="1"/>
</dbReference>
<dbReference type="Pfam" id="PF04057">
    <property type="entry name" value="Rep-A_N"/>
    <property type="match status" value="1"/>
</dbReference>
<evidence type="ECO:0000256" key="14">
    <source>
        <dbReference type="ARBA" id="ARBA00023125"/>
    </source>
</evidence>
<keyword evidence="8" id="KW-0547">Nucleotide-binding</keyword>
<dbReference type="GO" id="GO:0003697">
    <property type="term" value="F:single-stranded DNA binding"/>
    <property type="evidence" value="ECO:0007669"/>
    <property type="project" value="UniProtKB-ARBA"/>
</dbReference>
<dbReference type="Pfam" id="PF00270">
    <property type="entry name" value="DEAD"/>
    <property type="match status" value="1"/>
</dbReference>
<evidence type="ECO:0000256" key="12">
    <source>
        <dbReference type="ARBA" id="ARBA00022833"/>
    </source>
</evidence>
<dbReference type="SUPFAM" id="SSF52540">
    <property type="entry name" value="P-loop containing nucleoside triphosphate hydrolases"/>
    <property type="match status" value="1"/>
</dbReference>
<dbReference type="EMBL" id="JAPQKP010000003">
    <property type="protein sequence ID" value="KAJ5199600.1"/>
    <property type="molecule type" value="Genomic_DNA"/>
</dbReference>
<comment type="function">
    <text evidence="18">As part of the replication protein A (RPA/RP-A), a single-stranded DNA-binding heterotrimeric complex, may play an essential role in DNA replication, recombination and repair. Binds and stabilizes single-stranded DNA intermediates, preventing complementary DNA reannealing and recruiting different proteins involved in DNA metabolism.</text>
</comment>
<dbReference type="InterPro" id="IPR027417">
    <property type="entry name" value="P-loop_NTPase"/>
</dbReference>
<keyword evidence="13" id="KW-0067">ATP-binding</keyword>
<dbReference type="Gene3D" id="3.40.50.300">
    <property type="entry name" value="P-loop containing nucleotide triphosphate hydrolases"/>
    <property type="match status" value="2"/>
</dbReference>
<dbReference type="GO" id="GO:0003724">
    <property type="term" value="F:RNA helicase activity"/>
    <property type="evidence" value="ECO:0007669"/>
    <property type="project" value="UniProtKB-EC"/>
</dbReference>
<keyword evidence="12 18" id="KW-0862">Zinc</keyword>
<dbReference type="Gene3D" id="2.40.50.140">
    <property type="entry name" value="Nucleic acid-binding proteins"/>
    <property type="match status" value="4"/>
</dbReference>
<keyword evidence="4" id="KW-0690">Ribosome biogenesis</keyword>
<evidence type="ECO:0000256" key="9">
    <source>
        <dbReference type="ARBA" id="ARBA00022771"/>
    </source>
</evidence>
<evidence type="ECO:0000256" key="4">
    <source>
        <dbReference type="ARBA" id="ARBA00022517"/>
    </source>
</evidence>
<keyword evidence="6 18" id="KW-0235">DNA replication</keyword>
<evidence type="ECO:0000259" key="21">
    <source>
        <dbReference type="PROSITE" id="PS51194"/>
    </source>
</evidence>
<evidence type="ECO:0000256" key="2">
    <source>
        <dbReference type="ARBA" id="ARBA00005690"/>
    </source>
</evidence>
<feature type="domain" description="Helicase C-terminal" evidence="21">
    <location>
        <begin position="928"/>
        <end position="1077"/>
    </location>
</feature>
<evidence type="ECO:0000256" key="3">
    <source>
        <dbReference type="ARBA" id="ARBA00009334"/>
    </source>
</evidence>
<evidence type="ECO:0000256" key="15">
    <source>
        <dbReference type="ARBA" id="ARBA00023242"/>
    </source>
</evidence>
<evidence type="ECO:0000256" key="19">
    <source>
        <dbReference type="SAM" id="MobiDB-lite"/>
    </source>
</evidence>
<evidence type="ECO:0000256" key="11">
    <source>
        <dbReference type="ARBA" id="ARBA00022806"/>
    </source>
</evidence>
<evidence type="ECO:0000256" key="6">
    <source>
        <dbReference type="ARBA" id="ARBA00022705"/>
    </source>
</evidence>
<dbReference type="FunFam" id="2.40.50.140:FF:000041">
    <property type="entry name" value="Replication protein A subunit"/>
    <property type="match status" value="1"/>
</dbReference>
<dbReference type="AlphaFoldDB" id="A0A9W9MEL2"/>
<reference evidence="22" key="2">
    <citation type="journal article" date="2023" name="IMA Fungus">
        <title>Comparative genomic study of the Penicillium genus elucidates a diverse pangenome and 15 lateral gene transfer events.</title>
        <authorList>
            <person name="Petersen C."/>
            <person name="Sorensen T."/>
            <person name="Nielsen M.R."/>
            <person name="Sondergaard T.E."/>
            <person name="Sorensen J.L."/>
            <person name="Fitzpatrick D.A."/>
            <person name="Frisvad J.C."/>
            <person name="Nielsen K.L."/>
        </authorList>
    </citation>
    <scope>NUCLEOTIDE SEQUENCE</scope>
    <source>
        <strain evidence="22">IBT 16849</strain>
    </source>
</reference>
<dbReference type="GO" id="GO:0005662">
    <property type="term" value="C:DNA replication factor A complex"/>
    <property type="evidence" value="ECO:0007669"/>
    <property type="project" value="UniProtKB-ARBA"/>
</dbReference>
<evidence type="ECO:0000256" key="17">
    <source>
        <dbReference type="ARBA" id="ARBA00047984"/>
    </source>
</evidence>
<feature type="domain" description="Helicase ATP-binding" evidence="20">
    <location>
        <begin position="722"/>
        <end position="897"/>
    </location>
</feature>
<comment type="catalytic activity">
    <reaction evidence="17">
        <text>ATP + H2O = ADP + phosphate + H(+)</text>
        <dbReference type="Rhea" id="RHEA:13065"/>
        <dbReference type="ChEBI" id="CHEBI:15377"/>
        <dbReference type="ChEBI" id="CHEBI:15378"/>
        <dbReference type="ChEBI" id="CHEBI:30616"/>
        <dbReference type="ChEBI" id="CHEBI:43474"/>
        <dbReference type="ChEBI" id="CHEBI:456216"/>
        <dbReference type="EC" id="3.6.4.13"/>
    </reaction>
</comment>
<evidence type="ECO:0000256" key="8">
    <source>
        <dbReference type="ARBA" id="ARBA00022741"/>
    </source>
</evidence>
<comment type="function">
    <text evidence="16">ATP-dependent RNA helicase required for 60S ribosomal subunit synthesis. Involved in efficient pre-rRNA processing, predominantly at site A3, which is necessary for the normal formation of 25S and 5.8S rRNAs.</text>
</comment>
<evidence type="ECO:0000256" key="1">
    <source>
        <dbReference type="ARBA" id="ARBA00004604"/>
    </source>
</evidence>
<dbReference type="OrthoDB" id="1751331at2759"/>
<dbReference type="GO" id="GO:0006281">
    <property type="term" value="P:DNA repair"/>
    <property type="evidence" value="ECO:0007669"/>
    <property type="project" value="InterPro"/>
</dbReference>
<keyword evidence="23" id="KW-1185">Reference proteome</keyword>
<dbReference type="Proteomes" id="UP001150879">
    <property type="component" value="Unassembled WGS sequence"/>
</dbReference>
<dbReference type="GO" id="GO:0008270">
    <property type="term" value="F:zinc ion binding"/>
    <property type="evidence" value="ECO:0007669"/>
    <property type="project" value="UniProtKB-KW"/>
</dbReference>
<dbReference type="PANTHER" id="PTHR47958">
    <property type="entry name" value="ATP-DEPENDENT RNA HELICASE DBP3"/>
    <property type="match status" value="1"/>
</dbReference>
<sequence>MASEAASQVTIGALSAIFDETKPQVREPIVQCVQIKALPAQPGQPERYRAVFSDIANYVQTMLATQANSVVTDGSLRKGSFVRLKSFQSNSVKGKKILIILDLEVLTELGEAEKIGEPRPLEVKAEEEEVGQPTTISSNGFYGSKMGGAQVQPHTRAQPMSAPMSTSSTHATIYPIEAISPYSNKWTMKARCTSKSSIKTWHNKNGEGKLFSVNLLDDSGEIRATGFNEQCDMLYDLFQEGSVYYISSPCRVQIAKKQFTNLNNDYELTFERDTIVEKAEQQNDIPQIRFNFTTVADLQTVEKDTITDVIGVLKDVGETSQITSKSTGKPYDKRELTLVDNTGFSVRLTIWGASANNFSVGLESVVAFKGVKVSDFGGRSLSLLSSGSMTVDPDIGEAHRLRGWYDAQGRSENFISHASLSNATGSTGKKDPFKTIAQIREEQLGMSETPDYFSLKATVIYIKQDSTWCYPACLSENCNKKVTELDPGQWRCEMCDKTHPRPEYRFIMPISVSDHTGQLWLSCFDDTGRNIMGTSADELMQLREDDPNAFGEVFQGANCQTWSFRCRAKIDNFGDQQRVRYQVSSSQAINYSDEASRLADIINSYSIEILVMGKRSHLEPTEQRPKKKSKSEKSEKASKVKQENGDEKTASYSDASALSEIPQSDIDSFLTENVIKIVDPTSPDASQFRPILSFDHLPECDAGLYTQLKSFPKPTPIQSTTWPLLFAGRDVIGIAETGSGKTLGFGLPCLKKLIDSKSSKKPCQPKAVIISPTRELAMQIYDQLVKFGGTEKTQVTCIYGGVGKDEQRRALQKAAIVVATPGRLKDLQNDGSIDLGKVNYLVLDEADRMLDKGFEQDIKDIVKPMPVSRRQTVMFTATWPRSVRDLAATFMKTPVTVTIGGDPSADPRANLRIKQVIEVVDGRDKEGRLIQLLTKSQRGHQSPEKVLVFCLYKKEAMRVENLIRNKGFSVAGIHGDLNQSDRFRNLDAFKKGNATVLVATDVAARGLDIPNVKLVINVTFPLTVEDYVHRIGRTGRAGADGLAITMFTETDKGLSGGLINVLKAAKQDVPEALLKFGTTVKKKQHDVYGAFYKDVDMDKTATKITFDD</sequence>
<dbReference type="FunFam" id="2.40.50.140:FF:000117">
    <property type="entry name" value="Replication protein A subunit"/>
    <property type="match status" value="1"/>
</dbReference>
<proteinExistence type="inferred from homology"/>
<dbReference type="CDD" id="cd04474">
    <property type="entry name" value="RPA1_DBD_A"/>
    <property type="match status" value="1"/>
</dbReference>
<dbReference type="Pfam" id="PF00271">
    <property type="entry name" value="Helicase_C"/>
    <property type="match status" value="1"/>
</dbReference>
<protein>
    <recommendedName>
        <fullName evidence="18">Replication protein A subunit</fullName>
    </recommendedName>
</protein>
<name>A0A9W9MEL2_9EURO</name>
<feature type="region of interest" description="Disordered" evidence="19">
    <location>
        <begin position="616"/>
        <end position="656"/>
    </location>
</feature>
<dbReference type="SUPFAM" id="SSF50249">
    <property type="entry name" value="Nucleic acid-binding proteins"/>
    <property type="match status" value="4"/>
</dbReference>
<dbReference type="GO" id="GO:0006310">
    <property type="term" value="P:DNA recombination"/>
    <property type="evidence" value="ECO:0007669"/>
    <property type="project" value="InterPro"/>
</dbReference>
<accession>A0A9W9MEL2</accession>
<dbReference type="PROSITE" id="PS00039">
    <property type="entry name" value="DEAD_ATP_HELICASE"/>
    <property type="match status" value="1"/>
</dbReference>
<dbReference type="InterPro" id="IPR013955">
    <property type="entry name" value="Rep_factor-A_C"/>
</dbReference>
<comment type="subunit">
    <text evidence="18">Component of the heterotrimeric canonical replication protein A complex (RPA).</text>
</comment>
<dbReference type="CDD" id="cd04477">
    <property type="entry name" value="RPA1N"/>
    <property type="match status" value="1"/>
</dbReference>
<comment type="caution">
    <text evidence="22">The sequence shown here is derived from an EMBL/GenBank/DDBJ whole genome shotgun (WGS) entry which is preliminary data.</text>
</comment>
<dbReference type="GO" id="GO:0007004">
    <property type="term" value="P:telomere maintenance via telomerase"/>
    <property type="evidence" value="ECO:0007669"/>
    <property type="project" value="UniProtKB-ARBA"/>
</dbReference>
<gene>
    <name evidence="22" type="ORF">N7472_004804</name>
</gene>
<dbReference type="FunFam" id="2.40.50.140:FF:000090">
    <property type="entry name" value="Replication protein A subunit"/>
    <property type="match status" value="1"/>
</dbReference>
<dbReference type="GO" id="GO:0016787">
    <property type="term" value="F:hydrolase activity"/>
    <property type="evidence" value="ECO:0007669"/>
    <property type="project" value="UniProtKB-KW"/>
</dbReference>
<dbReference type="InterPro" id="IPR004591">
    <property type="entry name" value="Rfa1"/>
</dbReference>
<dbReference type="PROSITE" id="PS51194">
    <property type="entry name" value="HELICASE_CTER"/>
    <property type="match status" value="1"/>
</dbReference>
<evidence type="ECO:0000313" key="22">
    <source>
        <dbReference type="EMBL" id="KAJ5199600.1"/>
    </source>
</evidence>
<evidence type="ECO:0000259" key="20">
    <source>
        <dbReference type="PROSITE" id="PS51192"/>
    </source>
</evidence>
<comment type="subcellular location">
    <subcellularLocation>
        <location evidence="1">Nucleus</location>
        <location evidence="1">Nucleolus</location>
    </subcellularLocation>
</comment>
<keyword evidence="10" id="KW-0378">Hydrolase</keyword>
<dbReference type="GO" id="GO:0000781">
    <property type="term" value="C:chromosome, telomeric region"/>
    <property type="evidence" value="ECO:0007669"/>
    <property type="project" value="UniProtKB-ARBA"/>
</dbReference>
<evidence type="ECO:0000256" key="13">
    <source>
        <dbReference type="ARBA" id="ARBA00022840"/>
    </source>
</evidence>
<dbReference type="InterPro" id="IPR012340">
    <property type="entry name" value="NA-bd_OB-fold"/>
</dbReference>
<dbReference type="InterPro" id="IPR014001">
    <property type="entry name" value="Helicase_ATP-bd"/>
</dbReference>
<dbReference type="InterPro" id="IPR011545">
    <property type="entry name" value="DEAD/DEAH_box_helicase_dom"/>
</dbReference>
<dbReference type="SMART" id="SM00487">
    <property type="entry name" value="DEXDc"/>
    <property type="match status" value="1"/>
</dbReference>
<keyword evidence="14 18" id="KW-0238">DNA-binding</keyword>
<evidence type="ECO:0000256" key="16">
    <source>
        <dbReference type="ARBA" id="ARBA00037449"/>
    </source>
</evidence>
<comment type="similarity">
    <text evidence="3">Belongs to the DEAD box helicase family. DDX5/DBP2 subfamily.</text>
</comment>
<evidence type="ECO:0000256" key="5">
    <source>
        <dbReference type="ARBA" id="ARBA00022552"/>
    </source>
</evidence>
<reference evidence="22" key="1">
    <citation type="submission" date="2022-11" db="EMBL/GenBank/DDBJ databases">
        <authorList>
            <person name="Petersen C."/>
        </authorList>
    </citation>
    <scope>NUCLEOTIDE SEQUENCE</scope>
    <source>
        <strain evidence="22">IBT 16849</strain>
    </source>
</reference>
<evidence type="ECO:0000256" key="18">
    <source>
        <dbReference type="RuleBase" id="RU364130"/>
    </source>
</evidence>
<dbReference type="InterPro" id="IPR031657">
    <property type="entry name" value="REPA_OB_2"/>
</dbReference>
<keyword evidence="7 18" id="KW-0479">Metal-binding</keyword>
<dbReference type="GO" id="GO:0005524">
    <property type="term" value="F:ATP binding"/>
    <property type="evidence" value="ECO:0007669"/>
    <property type="project" value="UniProtKB-KW"/>
</dbReference>
<keyword evidence="9 18" id="KW-0863">Zinc-finger</keyword>
<dbReference type="InterPro" id="IPR001650">
    <property type="entry name" value="Helicase_C-like"/>
</dbReference>
<dbReference type="InterPro" id="IPR047192">
    <property type="entry name" value="Euk_RPA1_DBD_C"/>
</dbReference>
<dbReference type="InterPro" id="IPR044742">
    <property type="entry name" value="DEAD/DEAH_RhlB"/>
</dbReference>
<evidence type="ECO:0000256" key="10">
    <source>
        <dbReference type="ARBA" id="ARBA00022801"/>
    </source>
</evidence>
<dbReference type="Pfam" id="PF16900">
    <property type="entry name" value="REPA_OB_2"/>
    <property type="match status" value="1"/>
</dbReference>
<keyword evidence="11" id="KW-0347">Helicase</keyword>
<keyword evidence="15 18" id="KW-0539">Nucleus</keyword>
<dbReference type="CDD" id="cd18787">
    <property type="entry name" value="SF2_C_DEAD"/>
    <property type="match status" value="1"/>
</dbReference>
<dbReference type="PROSITE" id="PS51192">
    <property type="entry name" value="HELICASE_ATP_BIND_1"/>
    <property type="match status" value="1"/>
</dbReference>
<dbReference type="InterPro" id="IPR007199">
    <property type="entry name" value="Rep_factor-A_N"/>
</dbReference>
<keyword evidence="5" id="KW-0698">rRNA processing</keyword>
<dbReference type="NCBIfam" id="TIGR00617">
    <property type="entry name" value="rpa1"/>
    <property type="match status" value="1"/>
</dbReference>
<feature type="compositionally biased region" description="Basic and acidic residues" evidence="19">
    <location>
        <begin position="631"/>
        <end position="649"/>
    </location>
</feature>